<reference evidence="1" key="1">
    <citation type="submission" date="2019-04" db="EMBL/GenBank/DDBJ databases">
        <title>Microbes associate with the intestines of laboratory mice.</title>
        <authorList>
            <person name="Navarre W."/>
            <person name="Wong E."/>
            <person name="Huang K."/>
            <person name="Tropini C."/>
            <person name="Ng K."/>
            <person name="Yu B."/>
        </authorList>
    </citation>
    <scope>NUCLEOTIDE SEQUENCE</scope>
    <source>
        <strain evidence="1">NM72_1-8</strain>
    </source>
</reference>
<evidence type="ECO:0000313" key="2">
    <source>
        <dbReference type="Proteomes" id="UP000307720"/>
    </source>
</evidence>
<dbReference type="EMBL" id="SRZB01000046">
    <property type="protein sequence ID" value="TGX96814.1"/>
    <property type="molecule type" value="Genomic_DNA"/>
</dbReference>
<accession>A0AC61QW69</accession>
<proteinExistence type="predicted"/>
<keyword evidence="2" id="KW-1185">Reference proteome</keyword>
<dbReference type="Proteomes" id="UP000307720">
    <property type="component" value="Unassembled WGS sequence"/>
</dbReference>
<comment type="caution">
    <text evidence="1">The sequence shown here is derived from an EMBL/GenBank/DDBJ whole genome shotgun (WGS) entry which is preliminary data.</text>
</comment>
<evidence type="ECO:0000313" key="1">
    <source>
        <dbReference type="EMBL" id="TGX96814.1"/>
    </source>
</evidence>
<gene>
    <name evidence="1" type="ORF">E5357_14890</name>
</gene>
<organism evidence="1 2">
    <name type="scientific">Hominisplanchenecus murintestinalis</name>
    <dbReference type="NCBI Taxonomy" id="2941517"/>
    <lineage>
        <taxon>Bacteria</taxon>
        <taxon>Bacillati</taxon>
        <taxon>Bacillota</taxon>
        <taxon>Clostridia</taxon>
        <taxon>Lachnospirales</taxon>
        <taxon>Lachnospiraceae</taxon>
        <taxon>Hominisplanchenecus</taxon>
    </lineage>
</organism>
<name>A0AC61QW69_9FIRM</name>
<protein>
    <submittedName>
        <fullName evidence="1">Response regulator transcription factor</fullName>
    </submittedName>
</protein>
<sequence>MYRILIVEDDMTIAYAVKKHMEGWGYEVICAENFKNVLADFAAFSPQLVLMDISLPFFNGYHWCSQIRQISQVPIIFISSAADNMNIVMAVNMGGDDFVAKPFDLNVLMAKVQAMLRRSYDFAGQTNLCEHRGVILNASDVTVVYEGMKVELTKNEFKILQVLMEQKGHVVSRDKLMIKLWESDSYVDDNTLTVNVARLRKKLEETGIVDFITTKKGIGYIIE</sequence>